<dbReference type="OrthoDB" id="2282221at2759"/>
<proteinExistence type="predicted"/>
<accession>A0A068S8Y5</accession>
<dbReference type="AlphaFoldDB" id="A0A068S8Y5"/>
<dbReference type="EMBL" id="CBTN010000048">
    <property type="protein sequence ID" value="CDH57711.1"/>
    <property type="molecule type" value="Genomic_DNA"/>
</dbReference>
<evidence type="ECO:0000313" key="1">
    <source>
        <dbReference type="EMBL" id="CDH57711.1"/>
    </source>
</evidence>
<dbReference type="VEuPathDB" id="FungiDB:LCOR_08620.1"/>
<sequence length="189" mass="21143">MVRIYSQHLENQSPPNSVYLEKSIASSKLRGSIDAVSFTEATLELISLLNVDFHVPPELLYAAAMLHSECIIVDDYHRVFTLTAKAYGLAKSLHAYGERNLKSIPVPGVYVYENLIIGVHEESDGGSAKMKLKILLKTMNVLNTMSADVSKNEVVIGPDSHLNLNSTKTRIFYDEAKMKEFIRLSKDQK</sequence>
<dbReference type="STRING" id="1263082.A0A068S8Y5"/>
<organism evidence="1 2">
    <name type="scientific">Lichtheimia corymbifera JMRC:FSU:9682</name>
    <dbReference type="NCBI Taxonomy" id="1263082"/>
    <lineage>
        <taxon>Eukaryota</taxon>
        <taxon>Fungi</taxon>
        <taxon>Fungi incertae sedis</taxon>
        <taxon>Mucoromycota</taxon>
        <taxon>Mucoromycotina</taxon>
        <taxon>Mucoromycetes</taxon>
        <taxon>Mucorales</taxon>
        <taxon>Lichtheimiaceae</taxon>
        <taxon>Lichtheimia</taxon>
    </lineage>
</organism>
<evidence type="ECO:0000313" key="2">
    <source>
        <dbReference type="Proteomes" id="UP000027586"/>
    </source>
</evidence>
<gene>
    <name evidence="1" type="ORF">LCOR_08620.1</name>
</gene>
<keyword evidence="2" id="KW-1185">Reference proteome</keyword>
<comment type="caution">
    <text evidence="1">The sequence shown here is derived from an EMBL/GenBank/DDBJ whole genome shotgun (WGS) entry which is preliminary data.</text>
</comment>
<name>A0A068S8Y5_9FUNG</name>
<dbReference type="Proteomes" id="UP000027586">
    <property type="component" value="Unassembled WGS sequence"/>
</dbReference>
<protein>
    <submittedName>
        <fullName evidence="1">Uncharacterized protein</fullName>
    </submittedName>
</protein>
<reference evidence="1" key="1">
    <citation type="submission" date="2013-08" db="EMBL/GenBank/DDBJ databases">
        <title>Gene expansion shapes genome architecture in the human pathogen Lichtheimia corymbifera: an evolutionary genomics analysis in the ancient terrestrial Mucorales (Mucoromycotina).</title>
        <authorList>
            <person name="Schwartze V.U."/>
            <person name="Winter S."/>
            <person name="Shelest E."/>
            <person name="Marcet-Houben M."/>
            <person name="Horn F."/>
            <person name="Wehner S."/>
            <person name="Hoffmann K."/>
            <person name="Riege K."/>
            <person name="Sammeth M."/>
            <person name="Nowrousian M."/>
            <person name="Valiante V."/>
            <person name="Linde J."/>
            <person name="Jacobsen I.D."/>
            <person name="Marz M."/>
            <person name="Brakhage A.A."/>
            <person name="Gabaldon T."/>
            <person name="Bocker S."/>
            <person name="Voigt K."/>
        </authorList>
    </citation>
    <scope>NUCLEOTIDE SEQUENCE [LARGE SCALE GENOMIC DNA]</scope>
    <source>
        <strain evidence="1">FSU 9682</strain>
    </source>
</reference>